<gene>
    <name evidence="8" type="ORF">CXB77_14675</name>
</gene>
<dbReference type="OrthoDB" id="9799147at2"/>
<comment type="caution">
    <text evidence="8">The sequence shown here is derived from an EMBL/GenBank/DDBJ whole genome shotgun (WGS) entry which is preliminary data.</text>
</comment>
<dbReference type="InterPro" id="IPR016181">
    <property type="entry name" value="Acyl_CoA_acyltransferase"/>
</dbReference>
<comment type="similarity">
    <text evidence="1">Belongs to the acetyltransferase family. GNAT subfamily.</text>
</comment>
<dbReference type="PANTHER" id="PTHR36449:SF1">
    <property type="entry name" value="ACETYLTRANSFERASE"/>
    <property type="match status" value="1"/>
</dbReference>
<dbReference type="Pfam" id="PF13508">
    <property type="entry name" value="Acetyltransf_7"/>
    <property type="match status" value="1"/>
</dbReference>
<dbReference type="Gene3D" id="3.40.630.30">
    <property type="match status" value="1"/>
</dbReference>
<dbReference type="RefSeq" id="WP_105074475.1">
    <property type="nucleotide sequence ID" value="NZ_PPGH01000037.1"/>
</dbReference>
<keyword evidence="3" id="KW-1277">Toxin-antitoxin system</keyword>
<dbReference type="SUPFAM" id="SSF55729">
    <property type="entry name" value="Acyl-CoA N-acyltransferases (Nat)"/>
    <property type="match status" value="1"/>
</dbReference>
<evidence type="ECO:0000256" key="6">
    <source>
        <dbReference type="ARBA" id="ARBA00049880"/>
    </source>
</evidence>
<proteinExistence type="inferred from homology"/>
<keyword evidence="5" id="KW-0012">Acyltransferase</keyword>
<dbReference type="GO" id="GO:0016747">
    <property type="term" value="F:acyltransferase activity, transferring groups other than amino-acyl groups"/>
    <property type="evidence" value="ECO:0007669"/>
    <property type="project" value="InterPro"/>
</dbReference>
<evidence type="ECO:0000256" key="3">
    <source>
        <dbReference type="ARBA" id="ARBA00022649"/>
    </source>
</evidence>
<dbReference type="PROSITE" id="PS51186">
    <property type="entry name" value="GNAT"/>
    <property type="match status" value="1"/>
</dbReference>
<evidence type="ECO:0000256" key="2">
    <source>
        <dbReference type="ARBA" id="ARBA00022491"/>
    </source>
</evidence>
<evidence type="ECO:0000256" key="1">
    <source>
        <dbReference type="ARBA" id="ARBA00009342"/>
    </source>
</evidence>
<name>A0A2S7XP46_9GAMM</name>
<comment type="catalytic activity">
    <reaction evidence="6">
        <text>glycyl-tRNA(Gly) + acetyl-CoA = N-acetylglycyl-tRNA(Gly) + CoA + H(+)</text>
        <dbReference type="Rhea" id="RHEA:81867"/>
        <dbReference type="Rhea" id="RHEA-COMP:9683"/>
        <dbReference type="Rhea" id="RHEA-COMP:19766"/>
        <dbReference type="ChEBI" id="CHEBI:15378"/>
        <dbReference type="ChEBI" id="CHEBI:57287"/>
        <dbReference type="ChEBI" id="CHEBI:57288"/>
        <dbReference type="ChEBI" id="CHEBI:78522"/>
        <dbReference type="ChEBI" id="CHEBI:232036"/>
    </reaction>
</comment>
<dbReference type="Proteomes" id="UP000239936">
    <property type="component" value="Unassembled WGS sequence"/>
</dbReference>
<accession>A0A2S7XP46</accession>
<dbReference type="AlphaFoldDB" id="A0A2S7XP46"/>
<evidence type="ECO:0000256" key="4">
    <source>
        <dbReference type="ARBA" id="ARBA00022679"/>
    </source>
</evidence>
<dbReference type="InterPro" id="IPR000182">
    <property type="entry name" value="GNAT_dom"/>
</dbReference>
<keyword evidence="4 8" id="KW-0808">Transferase</keyword>
<dbReference type="PANTHER" id="PTHR36449">
    <property type="entry name" value="ACETYLTRANSFERASE-RELATED"/>
    <property type="match status" value="1"/>
</dbReference>
<sequence>MKIELLDPARHERRGFESGNAQLDEYLHRYAMQGQRQQLVRVYVAVDDLNRVVGYCTLSAASVRHTELSPDHARRLPRYPLPAVLIGRLASDRTARATGQRIGSRLLIHALKQALRAADSIGVQCVIVDSKPDAVGFYQRFGFMPLQADGHQLYLPIATIRMLATD</sequence>
<keyword evidence="9" id="KW-1185">Reference proteome</keyword>
<evidence type="ECO:0000313" key="9">
    <source>
        <dbReference type="Proteomes" id="UP000239936"/>
    </source>
</evidence>
<reference evidence="8 9" key="1">
    <citation type="submission" date="2018-01" db="EMBL/GenBank/DDBJ databases">
        <title>The complete genome sequence of Chromatium okenii LaCa, a purple sulfur bacterium with a turbulent life.</title>
        <authorList>
            <person name="Luedin S.M."/>
            <person name="Liechti N."/>
            <person name="Storelli N."/>
            <person name="Danza F."/>
            <person name="Wittwer M."/>
            <person name="Pothier J.F."/>
            <person name="Tonolla M.A."/>
        </authorList>
    </citation>
    <scope>NUCLEOTIDE SEQUENCE [LARGE SCALE GENOMIC DNA]</scope>
    <source>
        <strain evidence="8 9">LaCa</strain>
    </source>
</reference>
<evidence type="ECO:0000313" key="8">
    <source>
        <dbReference type="EMBL" id="PQJ95446.1"/>
    </source>
</evidence>
<evidence type="ECO:0000259" key="7">
    <source>
        <dbReference type="PROSITE" id="PS51186"/>
    </source>
</evidence>
<protein>
    <submittedName>
        <fullName evidence="8">N-acetyltransferase</fullName>
    </submittedName>
</protein>
<organism evidence="8 9">
    <name type="scientific">Chromatium okenii</name>
    <dbReference type="NCBI Taxonomy" id="61644"/>
    <lineage>
        <taxon>Bacteria</taxon>
        <taxon>Pseudomonadati</taxon>
        <taxon>Pseudomonadota</taxon>
        <taxon>Gammaproteobacteria</taxon>
        <taxon>Chromatiales</taxon>
        <taxon>Chromatiaceae</taxon>
        <taxon>Chromatium</taxon>
    </lineage>
</organism>
<keyword evidence="2" id="KW-0678">Repressor</keyword>
<feature type="domain" description="N-acetyltransferase" evidence="7">
    <location>
        <begin position="1"/>
        <end position="166"/>
    </location>
</feature>
<evidence type="ECO:0000256" key="5">
    <source>
        <dbReference type="ARBA" id="ARBA00023315"/>
    </source>
</evidence>
<dbReference type="EMBL" id="PPGH01000037">
    <property type="protein sequence ID" value="PQJ95446.1"/>
    <property type="molecule type" value="Genomic_DNA"/>
</dbReference>